<accession>A0A6C0EWD9</accession>
<dbReference type="AlphaFoldDB" id="A0A6C0EWD9"/>
<name>A0A6C0EWD9_9ZZZZ</name>
<evidence type="ECO:0000313" key="1">
    <source>
        <dbReference type="EMBL" id="QHT33072.1"/>
    </source>
</evidence>
<organism evidence="1">
    <name type="scientific">viral metagenome</name>
    <dbReference type="NCBI Taxonomy" id="1070528"/>
    <lineage>
        <taxon>unclassified sequences</taxon>
        <taxon>metagenomes</taxon>
        <taxon>organismal metagenomes</taxon>
    </lineage>
</organism>
<sequence>MSYATSAYTNNKMHGVADKLFICQNERTDALNKRISSRNIPSAPLQPFYYQVPVSTKYGYMPILDQSKPSSVALNNYPIYSPHTTFNPGNNMAPWSGFSNNVNIESTLRNQFFALQDCEQSQYVPSSSSDLYKNYIPPKPVKQPYPGLFRREVFDHYNPNINNLGKQLFNNTTRNDIKDVVPECEKHFYSK</sequence>
<proteinExistence type="predicted"/>
<dbReference type="EMBL" id="MN738957">
    <property type="protein sequence ID" value="QHT33072.1"/>
    <property type="molecule type" value="Genomic_DNA"/>
</dbReference>
<protein>
    <submittedName>
        <fullName evidence="1">Uncharacterized protein</fullName>
    </submittedName>
</protein>
<reference evidence="1" key="1">
    <citation type="journal article" date="2020" name="Nature">
        <title>Giant virus diversity and host interactions through global metagenomics.</title>
        <authorList>
            <person name="Schulz F."/>
            <person name="Roux S."/>
            <person name="Paez-Espino D."/>
            <person name="Jungbluth S."/>
            <person name="Walsh D.A."/>
            <person name="Denef V.J."/>
            <person name="McMahon K.D."/>
            <person name="Konstantinidis K.T."/>
            <person name="Eloe-Fadrosh E.A."/>
            <person name="Kyrpides N.C."/>
            <person name="Woyke T."/>
        </authorList>
    </citation>
    <scope>NUCLEOTIDE SEQUENCE</scope>
    <source>
        <strain evidence="1">GVMAG-M-3300009161-34</strain>
    </source>
</reference>